<dbReference type="SUPFAM" id="SSF50494">
    <property type="entry name" value="Trypsin-like serine proteases"/>
    <property type="match status" value="1"/>
</dbReference>
<dbReference type="InterPro" id="IPR041489">
    <property type="entry name" value="PDZ_6"/>
</dbReference>
<dbReference type="Gramene" id="EME27282">
    <property type="protein sequence ID" value="EME27282"/>
    <property type="gene ID" value="Gasu_51390"/>
</dbReference>
<dbReference type="Gene3D" id="2.40.10.120">
    <property type="match status" value="1"/>
</dbReference>
<accession>M2XBL3</accession>
<dbReference type="InterPro" id="IPR001478">
    <property type="entry name" value="PDZ"/>
</dbReference>
<keyword evidence="8" id="KW-0812">Transmembrane</keyword>
<reference evidence="11" key="1">
    <citation type="journal article" date="2013" name="Science">
        <title>Gene transfer from bacteria and archaea facilitated evolution of an extremophilic eukaryote.</title>
        <authorList>
            <person name="Schonknecht G."/>
            <person name="Chen W.H."/>
            <person name="Ternes C.M."/>
            <person name="Barbier G.G."/>
            <person name="Shrestha R.P."/>
            <person name="Stanke M."/>
            <person name="Brautigam A."/>
            <person name="Baker B.J."/>
            <person name="Banfield J.F."/>
            <person name="Garavito R.M."/>
            <person name="Carr K."/>
            <person name="Wilkerson C."/>
            <person name="Rensing S.A."/>
            <person name="Gagneul D."/>
            <person name="Dickenson N.E."/>
            <person name="Oesterhelt C."/>
            <person name="Lercher M.J."/>
            <person name="Weber A.P."/>
        </authorList>
    </citation>
    <scope>NUCLEOTIDE SEQUENCE [LARGE SCALE GENOMIC DNA]</scope>
    <source>
        <strain evidence="11">074W</strain>
    </source>
</reference>
<dbReference type="Proteomes" id="UP000030680">
    <property type="component" value="Unassembled WGS sequence"/>
</dbReference>
<gene>
    <name evidence="10" type="ORF">Gasu_51390</name>
</gene>
<dbReference type="STRING" id="130081.M2XBL3"/>
<dbReference type="EC" id="2.7.4.7" evidence="10"/>
<dbReference type="SUPFAM" id="SSF53613">
    <property type="entry name" value="Ribokinase-like"/>
    <property type="match status" value="1"/>
</dbReference>
<dbReference type="GO" id="GO:0006508">
    <property type="term" value="P:proteolysis"/>
    <property type="evidence" value="ECO:0007669"/>
    <property type="project" value="UniProtKB-KW"/>
</dbReference>
<dbReference type="InterPro" id="IPR029056">
    <property type="entry name" value="Ribokinase-like"/>
</dbReference>
<feature type="transmembrane region" description="Helical" evidence="8">
    <location>
        <begin position="43"/>
        <end position="64"/>
    </location>
</feature>
<dbReference type="GO" id="GO:0009228">
    <property type="term" value="P:thiamine biosynthetic process"/>
    <property type="evidence" value="ECO:0007669"/>
    <property type="project" value="InterPro"/>
</dbReference>
<evidence type="ECO:0000256" key="3">
    <source>
        <dbReference type="ARBA" id="ARBA00022679"/>
    </source>
</evidence>
<keyword evidence="3 10" id="KW-0808">Transferase</keyword>
<dbReference type="RefSeq" id="XP_005703802.1">
    <property type="nucleotide sequence ID" value="XM_005703745.1"/>
</dbReference>
<keyword evidence="7" id="KW-0067">ATP-binding</keyword>
<keyword evidence="4" id="KW-0547">Nucleotide-binding</keyword>
<evidence type="ECO:0000256" key="5">
    <source>
        <dbReference type="ARBA" id="ARBA00022777"/>
    </source>
</evidence>
<evidence type="ECO:0000256" key="1">
    <source>
        <dbReference type="ARBA" id="ARBA00010541"/>
    </source>
</evidence>
<dbReference type="Pfam" id="PF17820">
    <property type="entry name" value="PDZ_6"/>
    <property type="match status" value="1"/>
</dbReference>
<dbReference type="SMART" id="SM00228">
    <property type="entry name" value="PDZ"/>
    <property type="match status" value="1"/>
</dbReference>
<feature type="domain" description="PDZ" evidence="9">
    <location>
        <begin position="326"/>
        <end position="400"/>
    </location>
</feature>
<evidence type="ECO:0000313" key="10">
    <source>
        <dbReference type="EMBL" id="EME27282.1"/>
    </source>
</evidence>
<dbReference type="InterPro" id="IPR013749">
    <property type="entry name" value="PM/HMP-P_kinase-1"/>
</dbReference>
<evidence type="ECO:0000313" key="11">
    <source>
        <dbReference type="Proteomes" id="UP000030680"/>
    </source>
</evidence>
<dbReference type="GeneID" id="17086204"/>
<keyword evidence="5 10" id="KW-0418">Kinase</keyword>
<sequence>MQRYALLRSLATFIKTTKSVDKVRNYDRFYRTSQRFSTSLKYGFYFVTGTVVGALGSIVSYYCLYGDENSKYRIDNSDVVQMCTLNGDNNSKMIKLGSFEGDQASGSAEGGVMNRYAIADAVAKVAPAVVNITVTSEGPPSPWLGPIGPREVQQSSGSGFIIDPQGFILTNAHVVSEASHYTGQVTVTLQDGRAFPGKLHSHDTLSDLAIIKIDAGQPLPCAKLGKSRNLRPGEWVIALGSPLMLANSVTSGIVSAVQRESYELGFPGSSKLAFIQTDAAINVGNSGGPLVNLDGEVVGINTMKALRSDGISFALPIDLVKEVVEQLKLHGFVKRPYLGIKLLTLSPRVLEELKERDPHFPNGVNYGVLVPQVLPGSPADRGGLRAGDVIVEFDGKPVKSTREFLDILGYRVDKPIQVKIIRGERKFMKTCLKEGYSPPCALIVAGSDSCAGAGIQADLKTLLALGVYGTSVVTAVTAQNTLGVQGIYPIEPWFVRQQLESILSDIPITAVKTGMLYSADTIQELVLALKQYSFGQLVVDPVLVAKGGQYLLTEDALETLKKDLFPLATLITPNIPEVCALIGREVESLQDVREAAKELLGFGAKAVLIKGGHNIASSELDDSCIDILLDSQGFEVYARPRLHTLNTHGTGCTTASAICAYLAKGFALRDAVANAKEYVFGCMEHSYRIGSGHGPLNHGFHITCRSDSKV</sequence>
<dbReference type="GO" id="GO:0005524">
    <property type="term" value="F:ATP binding"/>
    <property type="evidence" value="ECO:0007669"/>
    <property type="project" value="UniProtKB-KW"/>
</dbReference>
<keyword evidence="8" id="KW-1133">Transmembrane helix</keyword>
<dbReference type="PANTHER" id="PTHR22939">
    <property type="entry name" value="SERINE PROTEASE FAMILY S1C HTRA-RELATED"/>
    <property type="match status" value="1"/>
</dbReference>
<dbReference type="GO" id="GO:0004252">
    <property type="term" value="F:serine-type endopeptidase activity"/>
    <property type="evidence" value="ECO:0007669"/>
    <property type="project" value="InterPro"/>
</dbReference>
<evidence type="ECO:0000256" key="8">
    <source>
        <dbReference type="SAM" id="Phobius"/>
    </source>
</evidence>
<dbReference type="Pfam" id="PF13365">
    <property type="entry name" value="Trypsin_2"/>
    <property type="match status" value="1"/>
</dbReference>
<dbReference type="InterPro" id="IPR001940">
    <property type="entry name" value="Peptidase_S1C"/>
</dbReference>
<evidence type="ECO:0000259" key="9">
    <source>
        <dbReference type="PROSITE" id="PS50106"/>
    </source>
</evidence>
<dbReference type="FunFam" id="3.40.1190.20:FF:000003">
    <property type="entry name" value="Phosphomethylpyrimidine kinase ThiD"/>
    <property type="match status" value="1"/>
</dbReference>
<dbReference type="eggNOG" id="KOG1320">
    <property type="taxonomic scope" value="Eukaryota"/>
</dbReference>
<dbReference type="CDD" id="cd01169">
    <property type="entry name" value="HMPP_kinase"/>
    <property type="match status" value="1"/>
</dbReference>
<dbReference type="PRINTS" id="PR00834">
    <property type="entry name" value="PROTEASES2C"/>
</dbReference>
<dbReference type="OrthoDB" id="4217619at2759"/>
<dbReference type="AlphaFoldDB" id="M2XBL3"/>
<dbReference type="NCBIfam" id="TIGR00097">
    <property type="entry name" value="HMP-P_kinase"/>
    <property type="match status" value="1"/>
</dbReference>
<keyword evidence="11" id="KW-1185">Reference proteome</keyword>
<proteinExistence type="inferred from homology"/>
<dbReference type="InterPro" id="IPR036034">
    <property type="entry name" value="PDZ_sf"/>
</dbReference>
<dbReference type="KEGG" id="gsl:Gasu_51390"/>
<evidence type="ECO:0000256" key="4">
    <source>
        <dbReference type="ARBA" id="ARBA00022741"/>
    </source>
</evidence>
<keyword evidence="6" id="KW-0378">Hydrolase</keyword>
<dbReference type="GO" id="GO:0008972">
    <property type="term" value="F:phosphomethylpyrimidine kinase activity"/>
    <property type="evidence" value="ECO:0007669"/>
    <property type="project" value="UniProtKB-EC"/>
</dbReference>
<dbReference type="EMBL" id="KB454534">
    <property type="protein sequence ID" value="EME27282.1"/>
    <property type="molecule type" value="Genomic_DNA"/>
</dbReference>
<protein>
    <submittedName>
        <fullName evidence="10">Phosphomethylpyrimidine kinase</fullName>
        <ecNumber evidence="10">2.7.4.7</ecNumber>
    </submittedName>
</protein>
<keyword evidence="2" id="KW-0645">Protease</keyword>
<dbReference type="Gene3D" id="2.30.42.10">
    <property type="match status" value="1"/>
</dbReference>
<evidence type="ECO:0000256" key="2">
    <source>
        <dbReference type="ARBA" id="ARBA00022670"/>
    </source>
</evidence>
<keyword evidence="8" id="KW-0472">Membrane</keyword>
<dbReference type="PANTHER" id="PTHR22939:SF125">
    <property type="entry name" value="PROTEASE DO-LIKE 14-RELATED"/>
    <property type="match status" value="1"/>
</dbReference>
<organism evidence="10 11">
    <name type="scientific">Galdieria sulphuraria</name>
    <name type="common">Red alga</name>
    <dbReference type="NCBI Taxonomy" id="130081"/>
    <lineage>
        <taxon>Eukaryota</taxon>
        <taxon>Rhodophyta</taxon>
        <taxon>Bangiophyceae</taxon>
        <taxon>Galdieriales</taxon>
        <taxon>Galdieriaceae</taxon>
        <taxon>Galdieria</taxon>
    </lineage>
</organism>
<dbReference type="eggNOG" id="KOG2598">
    <property type="taxonomic scope" value="Eukaryota"/>
</dbReference>
<dbReference type="SUPFAM" id="SSF50156">
    <property type="entry name" value="PDZ domain-like"/>
    <property type="match status" value="1"/>
</dbReference>
<dbReference type="Pfam" id="PF08543">
    <property type="entry name" value="Phos_pyr_kin"/>
    <property type="match status" value="1"/>
</dbReference>
<name>M2XBL3_GALSU</name>
<comment type="similarity">
    <text evidence="1">Belongs to the peptidase S1C family.</text>
</comment>
<dbReference type="Gene3D" id="3.40.1190.20">
    <property type="match status" value="1"/>
</dbReference>
<dbReference type="InterPro" id="IPR009003">
    <property type="entry name" value="Peptidase_S1_PA"/>
</dbReference>
<evidence type="ECO:0000256" key="6">
    <source>
        <dbReference type="ARBA" id="ARBA00022801"/>
    </source>
</evidence>
<dbReference type="InterPro" id="IPR004399">
    <property type="entry name" value="HMP/HMP-P_kinase_dom"/>
</dbReference>
<dbReference type="PROSITE" id="PS50106">
    <property type="entry name" value="PDZ"/>
    <property type="match status" value="1"/>
</dbReference>
<evidence type="ECO:0000256" key="7">
    <source>
        <dbReference type="ARBA" id="ARBA00022840"/>
    </source>
</evidence>